<keyword evidence="2" id="KW-1185">Reference proteome</keyword>
<dbReference type="Proteomes" id="UP000515164">
    <property type="component" value="Unplaced"/>
</dbReference>
<name>A0A6P8NI55_9HYME</name>
<organism evidence="2 3">
    <name type="scientific">Bombus bifarius</name>
    <dbReference type="NCBI Taxonomy" id="103933"/>
    <lineage>
        <taxon>Eukaryota</taxon>
        <taxon>Metazoa</taxon>
        <taxon>Ecdysozoa</taxon>
        <taxon>Arthropoda</taxon>
        <taxon>Hexapoda</taxon>
        <taxon>Insecta</taxon>
        <taxon>Pterygota</taxon>
        <taxon>Neoptera</taxon>
        <taxon>Endopterygota</taxon>
        <taxon>Hymenoptera</taxon>
        <taxon>Apocrita</taxon>
        <taxon>Aculeata</taxon>
        <taxon>Apoidea</taxon>
        <taxon>Anthophila</taxon>
        <taxon>Apidae</taxon>
        <taxon>Bombus</taxon>
        <taxon>Pyrobombus</taxon>
    </lineage>
</organism>
<dbReference type="KEGG" id="bbif:117213026"/>
<proteinExistence type="predicted"/>
<evidence type="ECO:0000313" key="3">
    <source>
        <dbReference type="RefSeq" id="XP_033314125.1"/>
    </source>
</evidence>
<evidence type="ECO:0000256" key="1">
    <source>
        <dbReference type="SAM" id="MobiDB-lite"/>
    </source>
</evidence>
<gene>
    <name evidence="3" type="primary">LOC117213026</name>
</gene>
<dbReference type="GeneID" id="117213026"/>
<sequence>MLGAGSGDGLGAIGVGKKRNASGRDAHSEKVPGLPPPPRCAAVSLTVRDGSGFTYRDAMSVVKREVKLSELDITELRARRATTRALLFEIPGQDARSKASRLARRMAATLKDLPAKVTVPRRKAEIRVTGLEDSVTPGEVAAAVAEAGGCHADEVNVGVIRSAPRGLGSV</sequence>
<reference evidence="3" key="1">
    <citation type="submission" date="2025-08" db="UniProtKB">
        <authorList>
            <consortium name="RefSeq"/>
        </authorList>
    </citation>
    <scope>IDENTIFICATION</scope>
    <source>
        <tissue evidence="3">Muscle</tissue>
    </source>
</reference>
<dbReference type="AlphaFoldDB" id="A0A6P8NI55"/>
<evidence type="ECO:0000313" key="2">
    <source>
        <dbReference type="Proteomes" id="UP000515164"/>
    </source>
</evidence>
<feature type="region of interest" description="Disordered" evidence="1">
    <location>
        <begin position="13"/>
        <end position="38"/>
    </location>
</feature>
<accession>A0A6P8NI55</accession>
<protein>
    <submittedName>
        <fullName evidence="3">Uncharacterized protein LOC117213026</fullName>
    </submittedName>
</protein>
<dbReference type="RefSeq" id="XP_033314125.1">
    <property type="nucleotide sequence ID" value="XM_033458234.1"/>
</dbReference>